<dbReference type="Proteomes" id="UP000198833">
    <property type="component" value="Unassembled WGS sequence"/>
</dbReference>
<proteinExistence type="predicted"/>
<sequence>MNEQNYQEQAPSIAVSVSNKVMRPSQRTFNRDISMPLDRISADVRFRSLKFSRAEMAILITSLTMMIVMIAGLLYLQYNNSQLLEATQQYKVNTAEIQKQSNLMTESITQQFNYDKIKETADENQMSIDKSRVRTVHE</sequence>
<evidence type="ECO:0000313" key="2">
    <source>
        <dbReference type="EMBL" id="SEQ19948.1"/>
    </source>
</evidence>
<reference evidence="2 3" key="1">
    <citation type="submission" date="2016-10" db="EMBL/GenBank/DDBJ databases">
        <authorList>
            <person name="de Groot N.N."/>
        </authorList>
    </citation>
    <scope>NUCLEOTIDE SEQUENCE [LARGE SCALE GENOMIC DNA]</scope>
    <source>
        <strain evidence="2 3">DSM 15695</strain>
    </source>
</reference>
<dbReference type="RefSeq" id="WP_092571900.1">
    <property type="nucleotide sequence ID" value="NZ_CALUDV010000010.1"/>
</dbReference>
<protein>
    <submittedName>
        <fullName evidence="2">Cell division protein FtsL</fullName>
    </submittedName>
</protein>
<keyword evidence="3" id="KW-1185">Reference proteome</keyword>
<dbReference type="AlphaFoldDB" id="A0A1H9E4W3"/>
<keyword evidence="2" id="KW-0132">Cell division</keyword>
<dbReference type="GO" id="GO:0051301">
    <property type="term" value="P:cell division"/>
    <property type="evidence" value="ECO:0007669"/>
    <property type="project" value="UniProtKB-KW"/>
</dbReference>
<name>A0A1H9E4W3_9LACT</name>
<keyword evidence="1" id="KW-0812">Transmembrane</keyword>
<accession>A0A1H9E4W3</accession>
<dbReference type="EMBL" id="FOEN01000006">
    <property type="protein sequence ID" value="SEQ19948.1"/>
    <property type="molecule type" value="Genomic_DNA"/>
</dbReference>
<gene>
    <name evidence="2" type="ORF">SAMN04488558_10684</name>
</gene>
<evidence type="ECO:0000313" key="3">
    <source>
        <dbReference type="Proteomes" id="UP000198833"/>
    </source>
</evidence>
<feature type="transmembrane region" description="Helical" evidence="1">
    <location>
        <begin position="56"/>
        <end position="78"/>
    </location>
</feature>
<evidence type="ECO:0000256" key="1">
    <source>
        <dbReference type="SAM" id="Phobius"/>
    </source>
</evidence>
<organism evidence="2 3">
    <name type="scientific">Ignavigranum ruoffiae</name>
    <dbReference type="NCBI Taxonomy" id="89093"/>
    <lineage>
        <taxon>Bacteria</taxon>
        <taxon>Bacillati</taxon>
        <taxon>Bacillota</taxon>
        <taxon>Bacilli</taxon>
        <taxon>Lactobacillales</taxon>
        <taxon>Aerococcaceae</taxon>
        <taxon>Ignavigranum</taxon>
    </lineage>
</organism>
<dbReference type="STRING" id="89093.SAMN04488558_10684"/>
<keyword evidence="1" id="KW-0472">Membrane</keyword>
<keyword evidence="1" id="KW-1133">Transmembrane helix</keyword>
<keyword evidence="2" id="KW-0131">Cell cycle</keyword>